<evidence type="ECO:0000313" key="3">
    <source>
        <dbReference type="Proteomes" id="UP001516023"/>
    </source>
</evidence>
<dbReference type="AlphaFoldDB" id="A0ABD3NJ23"/>
<feature type="region of interest" description="Disordered" evidence="1">
    <location>
        <begin position="1"/>
        <end position="99"/>
    </location>
</feature>
<dbReference type="EMBL" id="JABMIG020000567">
    <property type="protein sequence ID" value="KAL3774926.1"/>
    <property type="molecule type" value="Genomic_DNA"/>
</dbReference>
<feature type="compositionally biased region" description="Polar residues" evidence="1">
    <location>
        <begin position="338"/>
        <end position="358"/>
    </location>
</feature>
<accession>A0ABD3NJ23</accession>
<reference evidence="2 3" key="1">
    <citation type="journal article" date="2020" name="G3 (Bethesda)">
        <title>Improved Reference Genome for Cyclotella cryptica CCMP332, a Model for Cell Wall Morphogenesis, Salinity Adaptation, and Lipid Production in Diatoms (Bacillariophyta).</title>
        <authorList>
            <person name="Roberts W.R."/>
            <person name="Downey K.M."/>
            <person name="Ruck E.C."/>
            <person name="Traller J.C."/>
            <person name="Alverson A.J."/>
        </authorList>
    </citation>
    <scope>NUCLEOTIDE SEQUENCE [LARGE SCALE GENOMIC DNA]</scope>
    <source>
        <strain evidence="2 3">CCMP332</strain>
    </source>
</reference>
<feature type="region of interest" description="Disordered" evidence="1">
    <location>
        <begin position="272"/>
        <end position="303"/>
    </location>
</feature>
<evidence type="ECO:0000256" key="1">
    <source>
        <dbReference type="SAM" id="MobiDB-lite"/>
    </source>
</evidence>
<gene>
    <name evidence="2" type="ORF">HJC23_010788</name>
</gene>
<feature type="compositionally biased region" description="Low complexity" evidence="1">
    <location>
        <begin position="14"/>
        <end position="27"/>
    </location>
</feature>
<feature type="compositionally biased region" description="Acidic residues" evidence="1">
    <location>
        <begin position="368"/>
        <end position="382"/>
    </location>
</feature>
<feature type="compositionally biased region" description="Polar residues" evidence="1">
    <location>
        <begin position="276"/>
        <end position="288"/>
    </location>
</feature>
<organism evidence="2 3">
    <name type="scientific">Cyclotella cryptica</name>
    <dbReference type="NCBI Taxonomy" id="29204"/>
    <lineage>
        <taxon>Eukaryota</taxon>
        <taxon>Sar</taxon>
        <taxon>Stramenopiles</taxon>
        <taxon>Ochrophyta</taxon>
        <taxon>Bacillariophyta</taxon>
        <taxon>Coscinodiscophyceae</taxon>
        <taxon>Thalassiosirophycidae</taxon>
        <taxon>Stephanodiscales</taxon>
        <taxon>Stephanodiscaceae</taxon>
        <taxon>Cyclotella</taxon>
    </lineage>
</organism>
<name>A0ABD3NJ23_9STRA</name>
<sequence length="704" mass="74964">MDATNNSPPRPTTEKQATTNQQETAAARGHNRTHTPFESPARASSSRPPIPSTPGGSTHALLHPPSTPGQNFHGFVPGTPNYNSTNTQNPHGSSKFSSELDTPVISNANVTYVDDDHDGIGVADARGGHPAQLGLGGGRGVGRNGNPGIPFGDSKSTNYGIPLSKSLAPRTNSHGRLLGARPPQPFVTKGSRAGGLGVMTSLAMPSALQSDDSSLEEENIIHASPTAIVGGPAAQDSVLRPIELKPNRFHSFQGSSQYERSIPGRNVHFVKFGRGNENSSSRRTTNLSPAREHPYPTPTHVAATTTGQYFPTVRGAHGVRELSDTKDLDAIFKADRTATGTMSGPPSSVAKSTASSMNPKIVSPMSVDDSDDDDDVDEEEEQRQESSSFHPLGGGIPIDDRQWSIPSIRLANHVNASGLDGSVTSYHTLFSDDEDYTDDGGSSFDGSFLGCEDDDVSLSSKESYDQVRRWRRLSGVLRRGGVPLPVTALMGDDEDVAMIPPPHVLRAVPTTSSDLDVPNTVPIGGGRGGISLLEQRFGQIAIDSKELSSNPSKEPSTLVHTSPLILDPDASLQSIDDNAIDYHKDTTDGVVRARPSVHRHRRHKKKGRSRSHSAAALEWIQNLQQSNAIEGSRITEAASSKFLTGALNKVEPLEVAVSQDATKALGMPHPLCRSTTIEAGGFAYDLRGGKIESAMLLMDDGESR</sequence>
<proteinExistence type="predicted"/>
<feature type="compositionally biased region" description="Polar residues" evidence="1">
    <location>
        <begin position="80"/>
        <end position="99"/>
    </location>
</feature>
<keyword evidence="3" id="KW-1185">Reference proteome</keyword>
<protein>
    <submittedName>
        <fullName evidence="2">Uncharacterized protein</fullName>
    </submittedName>
</protein>
<dbReference type="Proteomes" id="UP001516023">
    <property type="component" value="Unassembled WGS sequence"/>
</dbReference>
<evidence type="ECO:0000313" key="2">
    <source>
        <dbReference type="EMBL" id="KAL3774926.1"/>
    </source>
</evidence>
<comment type="caution">
    <text evidence="2">The sequence shown here is derived from an EMBL/GenBank/DDBJ whole genome shotgun (WGS) entry which is preliminary data.</text>
</comment>
<feature type="compositionally biased region" description="Low complexity" evidence="1">
    <location>
        <begin position="39"/>
        <end position="58"/>
    </location>
</feature>
<feature type="region of interest" description="Disordered" evidence="1">
    <location>
        <begin position="337"/>
        <end position="396"/>
    </location>
</feature>